<evidence type="ECO:0000313" key="7">
    <source>
        <dbReference type="Proteomes" id="UP000260983"/>
    </source>
</evidence>
<dbReference type="InterPro" id="IPR008928">
    <property type="entry name" value="6-hairpin_glycosidase_sf"/>
</dbReference>
<evidence type="ECO:0000256" key="1">
    <source>
        <dbReference type="SAM" id="SignalP"/>
    </source>
</evidence>
<comment type="caution">
    <text evidence="6">The sequence shown here is derived from an EMBL/GenBank/DDBJ whole genome shotgun (WGS) entry which is preliminary data.</text>
</comment>
<feature type="domain" description="Non-reducing end beta-L-arabinofuranosidase-like GH127 catalytic" evidence="2">
    <location>
        <begin position="43"/>
        <end position="430"/>
    </location>
</feature>
<sequence length="808" mass="91909">MKYIACLLVGTLMSAYTAAEAADAKVVVSPVQPAQRTLFPLTDVRLGDSQFKEIQELDHAYLLSLEPERLLSWFRREAGIAPEAPAYPFWESEDVWGGGPLAGHIMGFSLSSMAMMYEATGDEALKRKLDAMVRGLKECQDAQGDGYLLATINGRRVFEEVVSGHFTTNNPTINGVWEPIYIMNKIMLGLYNAYLACDLPLAKEVLVKMADWFGNEVLNKLTYEQIQELLVCEHGSINESFVTVYEITGDKKYLDWATLLNDEDMLIPAAEQRDVLNGWHANTQIPKFTGFEKVFDYTQEEKYTRAAQFFWETVVDKHTWVIGGNSTGEHFFPVDQFEKRVTSDGGPESCNSVNMMRLTETLYQDYGKMKMVDYYERVLYNHILANYDPHEGMCTYYTSMRPAHYRIYGTKHHSFWCCTGTGMEAPAKFGKMIYARQGSDLYVNLFIPSELNWREKGVKLVQNTAFPDCNTVDFVVNTNTDVRFTLNIRKPHWSSAKKLTVLVNGKKMQLAANAEGYVQLDRSWKDGDKIEVQLTPQVTLEYLKGSDKYAAFLYGPVVLAAKVDNNGLEEAYSFRFPKRTVATLEIPMLTAPALIGSLEKVKKEVSRKSAKELRFECSSKAASAAFELVPFNRIHFSRYAIYFPLYKQMKDYQAAYDREKKTILENEMLQKNTVDHVLIQSPLSESDHKLAGVNMDWGEAYGRSWRHASNGGYFMYQMSVLPDAPQSIYMQFINTDSGARAFDVWVDGHLVTTIDRSKPKDIPDLFYYEIVPLPQELLTGKKSVTVKLHAKKNNTVGGMFDIRIVKTE</sequence>
<name>A0A3E5BPE7_9BACE</name>
<dbReference type="SUPFAM" id="SSF48208">
    <property type="entry name" value="Six-hairpin glycosidases"/>
    <property type="match status" value="1"/>
</dbReference>
<proteinExistence type="predicted"/>
<accession>A0A3E5BPE7</accession>
<feature type="signal peptide" evidence="1">
    <location>
        <begin position="1"/>
        <end position="21"/>
    </location>
</feature>
<dbReference type="PANTHER" id="PTHR31151:SF0">
    <property type="entry name" value="PROLINE-TRNA LIGASE (DUF1680)"/>
    <property type="match status" value="1"/>
</dbReference>
<protein>
    <submittedName>
        <fullName evidence="6">Uncharacterized protein</fullName>
    </submittedName>
</protein>
<dbReference type="Pfam" id="PF20620">
    <property type="entry name" value="DUF6805"/>
    <property type="match status" value="1"/>
</dbReference>
<dbReference type="AlphaFoldDB" id="A0A3E5BPE7"/>
<evidence type="ECO:0000259" key="2">
    <source>
        <dbReference type="Pfam" id="PF07944"/>
    </source>
</evidence>
<evidence type="ECO:0000313" key="6">
    <source>
        <dbReference type="EMBL" id="RGN39259.1"/>
    </source>
</evidence>
<dbReference type="Proteomes" id="UP000260983">
    <property type="component" value="Unassembled WGS sequence"/>
</dbReference>
<feature type="domain" description="Glycoside hydrolase GH146 substrate-binding" evidence="4">
    <location>
        <begin position="669"/>
        <end position="804"/>
    </location>
</feature>
<dbReference type="RefSeq" id="WP_117723255.1">
    <property type="nucleotide sequence ID" value="NZ_QSUL01000002.1"/>
</dbReference>
<dbReference type="GO" id="GO:0005975">
    <property type="term" value="P:carbohydrate metabolic process"/>
    <property type="evidence" value="ECO:0007669"/>
    <property type="project" value="InterPro"/>
</dbReference>
<reference evidence="6 7" key="1">
    <citation type="submission" date="2018-08" db="EMBL/GenBank/DDBJ databases">
        <title>A genome reference for cultivated species of the human gut microbiota.</title>
        <authorList>
            <person name="Zou Y."/>
            <person name="Xue W."/>
            <person name="Luo G."/>
        </authorList>
    </citation>
    <scope>NUCLEOTIDE SEQUENCE [LARGE SCALE GENOMIC DNA]</scope>
    <source>
        <strain evidence="6 7">OM05-15BH</strain>
    </source>
</reference>
<feature type="chain" id="PRO_5017655033" evidence="1">
    <location>
        <begin position="22"/>
        <end position="808"/>
    </location>
</feature>
<gene>
    <name evidence="6" type="ORF">DXB65_02675</name>
</gene>
<dbReference type="InterPro" id="IPR032275">
    <property type="entry name" value="DUF4986"/>
</dbReference>
<feature type="domain" description="Non-reducing end beta-L-arabinofuranosidase-like GH127 middle" evidence="5">
    <location>
        <begin position="441"/>
        <end position="534"/>
    </location>
</feature>
<dbReference type="Pfam" id="PF20736">
    <property type="entry name" value="Glyco_hydro127M"/>
    <property type="match status" value="1"/>
</dbReference>
<dbReference type="Pfam" id="PF07944">
    <property type="entry name" value="Beta-AFase-like_GH127_cat"/>
    <property type="match status" value="1"/>
</dbReference>
<evidence type="ECO:0000259" key="3">
    <source>
        <dbReference type="Pfam" id="PF16375"/>
    </source>
</evidence>
<dbReference type="InterPro" id="IPR049046">
    <property type="entry name" value="Beta-AFase-like_GH127_middle"/>
</dbReference>
<keyword evidence="1" id="KW-0732">Signal</keyword>
<dbReference type="EMBL" id="QSUL01000002">
    <property type="protein sequence ID" value="RGN39259.1"/>
    <property type="molecule type" value="Genomic_DNA"/>
</dbReference>
<dbReference type="Pfam" id="PF16375">
    <property type="entry name" value="DUF4986"/>
    <property type="match status" value="1"/>
</dbReference>
<evidence type="ECO:0000259" key="5">
    <source>
        <dbReference type="Pfam" id="PF20736"/>
    </source>
</evidence>
<dbReference type="InterPro" id="IPR046544">
    <property type="entry name" value="GH146_SB_dom"/>
</dbReference>
<dbReference type="PANTHER" id="PTHR31151">
    <property type="entry name" value="PROLINE-TRNA LIGASE (DUF1680)"/>
    <property type="match status" value="1"/>
</dbReference>
<feature type="domain" description="DUF4986" evidence="3">
    <location>
        <begin position="585"/>
        <end position="643"/>
    </location>
</feature>
<organism evidence="6 7">
    <name type="scientific">Bacteroides oleiciplenus</name>
    <dbReference type="NCBI Taxonomy" id="626931"/>
    <lineage>
        <taxon>Bacteria</taxon>
        <taxon>Pseudomonadati</taxon>
        <taxon>Bacteroidota</taxon>
        <taxon>Bacteroidia</taxon>
        <taxon>Bacteroidales</taxon>
        <taxon>Bacteroidaceae</taxon>
        <taxon>Bacteroides</taxon>
    </lineage>
</organism>
<dbReference type="InterPro" id="IPR012878">
    <property type="entry name" value="Beta-AFase-like_GH127_cat"/>
</dbReference>
<evidence type="ECO:0000259" key="4">
    <source>
        <dbReference type="Pfam" id="PF20620"/>
    </source>
</evidence>